<dbReference type="Pfam" id="PF01553">
    <property type="entry name" value="Acyltransferase"/>
    <property type="match status" value="1"/>
</dbReference>
<dbReference type="SMART" id="SM00563">
    <property type="entry name" value="PlsC"/>
    <property type="match status" value="1"/>
</dbReference>
<evidence type="ECO:0000313" key="5">
    <source>
        <dbReference type="Proteomes" id="UP000818266"/>
    </source>
</evidence>
<dbReference type="RefSeq" id="WP_152583524.1">
    <property type="nucleotide sequence ID" value="NZ_VIKT02000010.1"/>
</dbReference>
<proteinExistence type="predicted"/>
<keyword evidence="5" id="KW-1185">Reference proteome</keyword>
<gene>
    <name evidence="4" type="ORF">FK219_007240</name>
</gene>
<accession>A0A9E5MEY1</accession>
<dbReference type="OrthoDB" id="9808424at2"/>
<evidence type="ECO:0000256" key="2">
    <source>
        <dbReference type="ARBA" id="ARBA00023315"/>
    </source>
</evidence>
<dbReference type="GO" id="GO:0006654">
    <property type="term" value="P:phosphatidic acid biosynthetic process"/>
    <property type="evidence" value="ECO:0007669"/>
    <property type="project" value="TreeGrafter"/>
</dbReference>
<dbReference type="PANTHER" id="PTHR10434:SF11">
    <property type="entry name" value="1-ACYL-SN-GLYCEROL-3-PHOSPHATE ACYLTRANSFERASE"/>
    <property type="match status" value="1"/>
</dbReference>
<keyword evidence="2 4" id="KW-0012">Acyltransferase</keyword>
<dbReference type="GO" id="GO:0005886">
    <property type="term" value="C:plasma membrane"/>
    <property type="evidence" value="ECO:0007669"/>
    <property type="project" value="TreeGrafter"/>
</dbReference>
<evidence type="ECO:0000313" key="4">
    <source>
        <dbReference type="EMBL" id="NHF63032.1"/>
    </source>
</evidence>
<reference evidence="4 5" key="1">
    <citation type="submission" date="2020-03" db="EMBL/GenBank/DDBJ databases">
        <title>Chryseoglobus sp. isolated from a deep-sea seamount.</title>
        <authorList>
            <person name="Zhang D.-C."/>
        </authorList>
    </citation>
    <scope>NUCLEOTIDE SEQUENCE [LARGE SCALE GENOMIC DNA]</scope>
    <source>
        <strain evidence="4 5">KN1116</strain>
    </source>
</reference>
<dbReference type="InterPro" id="IPR002123">
    <property type="entry name" value="Plipid/glycerol_acylTrfase"/>
</dbReference>
<dbReference type="AlphaFoldDB" id="A0A9E5MEY1"/>
<dbReference type="CDD" id="cd07989">
    <property type="entry name" value="LPLAT_AGPAT-like"/>
    <property type="match status" value="1"/>
</dbReference>
<keyword evidence="1" id="KW-0808">Transferase</keyword>
<dbReference type="PANTHER" id="PTHR10434">
    <property type="entry name" value="1-ACYL-SN-GLYCEROL-3-PHOSPHATE ACYLTRANSFERASE"/>
    <property type="match status" value="1"/>
</dbReference>
<organism evidence="4 5">
    <name type="scientific">Microcella pacifica</name>
    <dbReference type="NCBI Taxonomy" id="2591847"/>
    <lineage>
        <taxon>Bacteria</taxon>
        <taxon>Bacillati</taxon>
        <taxon>Actinomycetota</taxon>
        <taxon>Actinomycetes</taxon>
        <taxon>Micrococcales</taxon>
        <taxon>Microbacteriaceae</taxon>
        <taxon>Microcella</taxon>
    </lineage>
</organism>
<evidence type="ECO:0000256" key="1">
    <source>
        <dbReference type="ARBA" id="ARBA00022679"/>
    </source>
</evidence>
<dbReference type="GO" id="GO:0003841">
    <property type="term" value="F:1-acylglycerol-3-phosphate O-acyltransferase activity"/>
    <property type="evidence" value="ECO:0007669"/>
    <property type="project" value="TreeGrafter"/>
</dbReference>
<dbReference type="SUPFAM" id="SSF69593">
    <property type="entry name" value="Glycerol-3-phosphate (1)-acyltransferase"/>
    <property type="match status" value="1"/>
</dbReference>
<comment type="caution">
    <text evidence="4">The sequence shown here is derived from an EMBL/GenBank/DDBJ whole genome shotgun (WGS) entry which is preliminary data.</text>
</comment>
<dbReference type="Proteomes" id="UP000818266">
    <property type="component" value="Unassembled WGS sequence"/>
</dbReference>
<evidence type="ECO:0000259" key="3">
    <source>
        <dbReference type="SMART" id="SM00563"/>
    </source>
</evidence>
<sequence length="229" mass="25363">MFYWLMKNLVVGPIIMTAFRPWVRGIENVPKDGAVILASNHLSFVDSVFLPLVLDRRVVFLAKSDYFTGKGLRGWLTKLFFVGTGQLPIDRSGGKASEASLNTGLRVLADGLALGIYPEGTRSPDGIMYRGRTGVARMILESGAPVVPVAMIDTEKVMPIGTKLPKVMRPGVVFGEPLDFTRFTGLESDRFVLRSVTDEIMYELGRLSGQEYRDVYATSVKDKRPAKDR</sequence>
<dbReference type="EMBL" id="VIKT02000010">
    <property type="protein sequence ID" value="NHF63032.1"/>
    <property type="molecule type" value="Genomic_DNA"/>
</dbReference>
<protein>
    <submittedName>
        <fullName evidence="4">1-acyl-sn-glycerol-3-phosphate acyltransferase</fullName>
    </submittedName>
</protein>
<feature type="domain" description="Phospholipid/glycerol acyltransferase" evidence="3">
    <location>
        <begin position="35"/>
        <end position="154"/>
    </location>
</feature>
<name>A0A9E5MEY1_9MICO</name>